<sequence length="233" mass="25312">MEIGEAVAATWHKQHGGTAIEAPIGVVAALSLVRQKDPSGPDLKTQILSLDGPQLIGMLREIWSLHWMHRPDLIDRARILHEWLNSDVDDHRMYAVRAVAKMALERGLLDLTAHEDPFDRSTTDVLSPVMMCLRSRGAQQGLGEFHTPASVADAMAYSVFVEAVNSYDTLKGAKGGEHIYDPACGSGGLLRSAAQNLREQGLDPADFQWSMCDVDEIAAACAAVNAIIWVVSA</sequence>
<dbReference type="Pfam" id="PF02384">
    <property type="entry name" value="N6_Mtase"/>
    <property type="match status" value="1"/>
</dbReference>
<evidence type="ECO:0000313" key="5">
    <source>
        <dbReference type="Proteomes" id="UP001519309"/>
    </source>
</evidence>
<accession>A0A1B1B4D1</accession>
<dbReference type="GO" id="GO:0003677">
    <property type="term" value="F:DNA binding"/>
    <property type="evidence" value="ECO:0007669"/>
    <property type="project" value="InterPro"/>
</dbReference>
<dbReference type="Proteomes" id="UP001519309">
    <property type="component" value="Unassembled WGS sequence"/>
</dbReference>
<feature type="domain" description="DNA methylase adenine-specific" evidence="1">
    <location>
        <begin position="139"/>
        <end position="228"/>
    </location>
</feature>
<reference evidence="2 4" key="1">
    <citation type="submission" date="2016-06" db="EMBL/GenBank/DDBJ databases">
        <title>Complete genome sequence of Streptomyces griseochromogenes ATCC 14511, the Blasticidin S producer.</title>
        <authorList>
            <person name="Wu L."/>
        </authorList>
    </citation>
    <scope>NUCLEOTIDE SEQUENCE [LARGE SCALE GENOMIC DNA]</scope>
    <source>
        <strain evidence="2 4">ATCC 14511</strain>
    </source>
</reference>
<dbReference type="OrthoDB" id="3618637at2"/>
<gene>
    <name evidence="2" type="ORF">AVL59_32715</name>
    <name evidence="3" type="ORF">J2Z21_009366</name>
</gene>
<dbReference type="STRING" id="68214.AVL59_32715"/>
<evidence type="ECO:0000259" key="1">
    <source>
        <dbReference type="Pfam" id="PF02384"/>
    </source>
</evidence>
<dbReference type="GO" id="GO:0008170">
    <property type="term" value="F:N-methyltransferase activity"/>
    <property type="evidence" value="ECO:0007669"/>
    <property type="project" value="InterPro"/>
</dbReference>
<dbReference type="InterPro" id="IPR029063">
    <property type="entry name" value="SAM-dependent_MTases_sf"/>
</dbReference>
<reference evidence="3 5" key="2">
    <citation type="submission" date="2021-03" db="EMBL/GenBank/DDBJ databases">
        <title>Genomic Encyclopedia of Type Strains, Phase IV (KMG-IV): sequencing the most valuable type-strain genomes for metagenomic binning, comparative biology and taxonomic classification.</title>
        <authorList>
            <person name="Goeker M."/>
        </authorList>
    </citation>
    <scope>NUCLEOTIDE SEQUENCE [LARGE SCALE GENOMIC DNA]</scope>
    <source>
        <strain evidence="3 5">DSM 40499</strain>
    </source>
</reference>
<evidence type="ECO:0000313" key="2">
    <source>
        <dbReference type="EMBL" id="ANP53679.1"/>
    </source>
</evidence>
<evidence type="ECO:0000313" key="3">
    <source>
        <dbReference type="EMBL" id="MBP2056348.1"/>
    </source>
</evidence>
<dbReference type="PRINTS" id="PR00507">
    <property type="entry name" value="N12N6MTFRASE"/>
</dbReference>
<dbReference type="EMBL" id="JAGGLP010000044">
    <property type="protein sequence ID" value="MBP2056348.1"/>
    <property type="molecule type" value="Genomic_DNA"/>
</dbReference>
<proteinExistence type="predicted"/>
<organism evidence="2 4">
    <name type="scientific">Streptomyces griseochromogenes</name>
    <dbReference type="NCBI Taxonomy" id="68214"/>
    <lineage>
        <taxon>Bacteria</taxon>
        <taxon>Bacillati</taxon>
        <taxon>Actinomycetota</taxon>
        <taxon>Actinomycetes</taxon>
        <taxon>Kitasatosporales</taxon>
        <taxon>Streptomycetaceae</taxon>
        <taxon>Streptomyces</taxon>
    </lineage>
</organism>
<dbReference type="AlphaFoldDB" id="A0A1B1B4D1"/>
<dbReference type="KEGG" id="sgs:AVL59_32715"/>
<dbReference type="EMBL" id="CP016279">
    <property type="protein sequence ID" value="ANP53679.1"/>
    <property type="molecule type" value="Genomic_DNA"/>
</dbReference>
<name>A0A1B1B4D1_9ACTN</name>
<dbReference type="RefSeq" id="WP_067311879.1">
    <property type="nucleotide sequence ID" value="NZ_CP016279.1"/>
</dbReference>
<evidence type="ECO:0000313" key="4">
    <source>
        <dbReference type="Proteomes" id="UP000092659"/>
    </source>
</evidence>
<dbReference type="Gene3D" id="3.40.50.150">
    <property type="entry name" value="Vaccinia Virus protein VP39"/>
    <property type="match status" value="1"/>
</dbReference>
<dbReference type="SUPFAM" id="SSF53335">
    <property type="entry name" value="S-adenosyl-L-methionine-dependent methyltransferases"/>
    <property type="match status" value="1"/>
</dbReference>
<dbReference type="InterPro" id="IPR003356">
    <property type="entry name" value="DNA_methylase_A-5"/>
</dbReference>
<protein>
    <recommendedName>
        <fullName evidence="1">DNA methylase adenine-specific domain-containing protein</fullName>
    </recommendedName>
</protein>
<dbReference type="Proteomes" id="UP000092659">
    <property type="component" value="Chromosome"/>
</dbReference>
<keyword evidence="5" id="KW-1185">Reference proteome</keyword>